<evidence type="ECO:0000313" key="2">
    <source>
        <dbReference type="EMBL" id="CAE0803758.1"/>
    </source>
</evidence>
<dbReference type="AlphaFoldDB" id="A0A7S4FMZ4"/>
<feature type="region of interest" description="Disordered" evidence="1">
    <location>
        <begin position="1"/>
        <end position="22"/>
    </location>
</feature>
<organism evidence="2">
    <name type="scientific">Eutreptiella gymnastica</name>
    <dbReference type="NCBI Taxonomy" id="73025"/>
    <lineage>
        <taxon>Eukaryota</taxon>
        <taxon>Discoba</taxon>
        <taxon>Euglenozoa</taxon>
        <taxon>Euglenida</taxon>
        <taxon>Spirocuta</taxon>
        <taxon>Euglenophyceae</taxon>
        <taxon>Eutreptiales</taxon>
        <taxon>Eutreptiaceae</taxon>
        <taxon>Eutreptiella</taxon>
    </lineage>
</organism>
<protein>
    <submittedName>
        <fullName evidence="2">Uncharacterized protein</fullName>
    </submittedName>
</protein>
<accession>A0A7S4FMZ4</accession>
<name>A0A7S4FMZ4_9EUGL</name>
<dbReference type="EMBL" id="HBJA01043292">
    <property type="protein sequence ID" value="CAE0803758.1"/>
    <property type="molecule type" value="Transcribed_RNA"/>
</dbReference>
<gene>
    <name evidence="2" type="ORF">EGYM00163_LOCUS14882</name>
</gene>
<sequence length="114" mass="12350">MTPRHQKVPQHARTECGAATRVSATANKGSRLDSRLGKDAYSCSRFHPIKHIACGICSALEGFHKNRSTASCSMLGKVRSADLCSSHITTALTILDRLRLQEAHIQRPGTAQPA</sequence>
<reference evidence="2" key="1">
    <citation type="submission" date="2021-01" db="EMBL/GenBank/DDBJ databases">
        <authorList>
            <person name="Corre E."/>
            <person name="Pelletier E."/>
            <person name="Niang G."/>
            <person name="Scheremetjew M."/>
            <person name="Finn R."/>
            <person name="Kale V."/>
            <person name="Holt S."/>
            <person name="Cochrane G."/>
            <person name="Meng A."/>
            <person name="Brown T."/>
            <person name="Cohen L."/>
        </authorList>
    </citation>
    <scope>NUCLEOTIDE SEQUENCE</scope>
    <source>
        <strain evidence="2">CCMP1594</strain>
    </source>
</reference>
<feature type="compositionally biased region" description="Basic residues" evidence="1">
    <location>
        <begin position="1"/>
        <end position="10"/>
    </location>
</feature>
<evidence type="ECO:0000256" key="1">
    <source>
        <dbReference type="SAM" id="MobiDB-lite"/>
    </source>
</evidence>
<proteinExistence type="predicted"/>